<dbReference type="NCBIfam" id="TIGR01845">
    <property type="entry name" value="outer_NodT"/>
    <property type="match status" value="1"/>
</dbReference>
<dbReference type="InterPro" id="IPR003423">
    <property type="entry name" value="OMP_efflux"/>
</dbReference>
<reference evidence="4" key="1">
    <citation type="journal article" date="2023" name="Int. J. Syst. Evol. Microbiol.">
        <title>Mesoterricola silvestris gen. nov., sp. nov., Mesoterricola sediminis sp. nov., Geothrix oryzae sp. nov., Geothrix edaphica sp. nov., Geothrix rubra sp. nov., and Geothrix limicola sp. nov., six novel members of Acidobacteriota isolated from soils.</title>
        <authorList>
            <person name="Itoh H."/>
            <person name="Sugisawa Y."/>
            <person name="Mise K."/>
            <person name="Xu Z."/>
            <person name="Kuniyasu M."/>
            <person name="Ushijima N."/>
            <person name="Kawano K."/>
            <person name="Kobayashi E."/>
            <person name="Shiratori Y."/>
            <person name="Masuda Y."/>
            <person name="Senoo K."/>
        </authorList>
    </citation>
    <scope>NUCLEOTIDE SEQUENCE [LARGE SCALE GENOMIC DNA]</scope>
    <source>
        <strain evidence="4">W79</strain>
    </source>
</reference>
<dbReference type="GO" id="GO:0005886">
    <property type="term" value="C:plasma membrane"/>
    <property type="evidence" value="ECO:0007669"/>
    <property type="project" value="UniProtKB-SubCell"/>
</dbReference>
<keyword evidence="2" id="KW-0472">Membrane</keyword>
<dbReference type="KEGG" id="msil:METEAL_18350"/>
<comment type="subcellular location">
    <subcellularLocation>
        <location evidence="2">Cell membrane</location>
        <topology evidence="2">Lipid-anchor</topology>
    </subcellularLocation>
</comment>
<dbReference type="AlphaFoldDB" id="A0AA48GVM5"/>
<comment type="similarity">
    <text evidence="1 2">Belongs to the outer membrane factor (OMF) (TC 1.B.17) family.</text>
</comment>
<dbReference type="Gene3D" id="1.20.1600.10">
    <property type="entry name" value="Outer membrane efflux proteins (OEP)"/>
    <property type="match status" value="1"/>
</dbReference>
<protein>
    <submittedName>
        <fullName evidence="3">RND transporter</fullName>
    </submittedName>
</protein>
<keyword evidence="2" id="KW-0449">Lipoprotein</keyword>
<keyword evidence="2" id="KW-0564">Palmitate</keyword>
<dbReference type="PANTHER" id="PTHR30203:SF33">
    <property type="entry name" value="BLR4455 PROTEIN"/>
    <property type="match status" value="1"/>
</dbReference>
<evidence type="ECO:0000256" key="2">
    <source>
        <dbReference type="RuleBase" id="RU362097"/>
    </source>
</evidence>
<dbReference type="RefSeq" id="WP_316415572.1">
    <property type="nucleotide sequence ID" value="NZ_AP027080.1"/>
</dbReference>
<dbReference type="InterPro" id="IPR010131">
    <property type="entry name" value="MdtP/NodT-like"/>
</dbReference>
<dbReference type="Pfam" id="PF02321">
    <property type="entry name" value="OEP"/>
    <property type="match status" value="2"/>
</dbReference>
<evidence type="ECO:0000313" key="4">
    <source>
        <dbReference type="Proteomes" id="UP001238179"/>
    </source>
</evidence>
<dbReference type="Gene3D" id="2.20.200.10">
    <property type="entry name" value="Outer membrane efflux proteins (OEP)"/>
    <property type="match status" value="1"/>
</dbReference>
<dbReference type="PROSITE" id="PS51257">
    <property type="entry name" value="PROKAR_LIPOPROTEIN"/>
    <property type="match status" value="1"/>
</dbReference>
<keyword evidence="2" id="KW-0812">Transmembrane</keyword>
<evidence type="ECO:0000256" key="1">
    <source>
        <dbReference type="ARBA" id="ARBA00007613"/>
    </source>
</evidence>
<dbReference type="GO" id="GO:0015562">
    <property type="term" value="F:efflux transmembrane transporter activity"/>
    <property type="evidence" value="ECO:0007669"/>
    <property type="project" value="InterPro"/>
</dbReference>
<name>A0AA48GVM5_9BACT</name>
<keyword evidence="2" id="KW-1134">Transmembrane beta strand</keyword>
<dbReference type="PANTHER" id="PTHR30203">
    <property type="entry name" value="OUTER MEMBRANE CATION EFFLUX PROTEIN"/>
    <property type="match status" value="1"/>
</dbReference>
<dbReference type="SUPFAM" id="SSF56954">
    <property type="entry name" value="Outer membrane efflux proteins (OEP)"/>
    <property type="match status" value="1"/>
</dbReference>
<dbReference type="EMBL" id="AP027080">
    <property type="protein sequence ID" value="BDU72661.1"/>
    <property type="molecule type" value="Genomic_DNA"/>
</dbReference>
<gene>
    <name evidence="3" type="ORF">METEAL_18350</name>
</gene>
<accession>A0AA48GVM5</accession>
<sequence length="467" mass="49663">MSRRLLPLAALVLTGCALGPNYRRPEAQPPAAFRGQAQAEAASLADQPWWDVFGDPALKVLVAEALKSNFDARAATWRVEEYRARLGIERAGWLPAIVPGATWARGRQSTYSTSGHDLGQGYDVRAGVSWELDLWGRVRRLNEAALATYLGAQDARRGVYLATLAQTAAAYFELRELDHRLEIAKATTAAFGETYDLFSRRLAGGAASALEAARARAAKASAAATIPVLERQIQAQENLLCLLLGRGPGPIARGRDLARQPLPPAIPAGLPSALLERRPDLREAEARLVAANAAVGVAKASQFPTLSLTGLLGGAAPELSRITGPGTEWSVGASLTGPVLQGLRLQRQKDAAVAQWQQARVRWQAAVSGAFGEVSSALVAYQKEAEAEKELAGAVDALKEAVALANLRYTAGLSNYLEVLDAQQQLFPAENALSQARLARLLTMVQLYKALGGGWNLADPGAMDPGA</sequence>
<proteinExistence type="inferred from homology"/>
<keyword evidence="4" id="KW-1185">Reference proteome</keyword>
<dbReference type="Proteomes" id="UP001238179">
    <property type="component" value="Chromosome"/>
</dbReference>
<evidence type="ECO:0000313" key="3">
    <source>
        <dbReference type="EMBL" id="BDU72661.1"/>
    </source>
</evidence>
<organism evidence="3 4">
    <name type="scientific">Mesoterricola silvestris</name>
    <dbReference type="NCBI Taxonomy" id="2927979"/>
    <lineage>
        <taxon>Bacteria</taxon>
        <taxon>Pseudomonadati</taxon>
        <taxon>Acidobacteriota</taxon>
        <taxon>Holophagae</taxon>
        <taxon>Holophagales</taxon>
        <taxon>Holophagaceae</taxon>
        <taxon>Mesoterricola</taxon>
    </lineage>
</organism>